<feature type="compositionally biased region" description="Low complexity" evidence="2">
    <location>
        <begin position="195"/>
        <end position="207"/>
    </location>
</feature>
<sequence length="385" mass="43622">MENVHLSSQIAESFANFSKEIHKTFEEAERKARQDIARSVADALEARNERDNANRLLHEAQMETQQWKQEVMSSNAQLKQSETILAHHLETIALLKRECNQWKDQSKNWQEHFLRVEQERCGLASKLDELNDRLHTQSTMGMAPLTPISRYADHDIDDARKSHPSALPLSPPEPDTPSATRVKDVPLRPKKTPNPRTLSSRSQPSSTKRSHAAPLEDDSIPSTSSRKSVSTNAPHRLFDDEGEMNASESHGPQSRLIRRVTAIVPVKQEDFEKEESFNGSQAEEEEEDEEEDGDGEYIESPPKRRISKPRPPKQATKRTREPSEDATPEESEDDELMISSQKQLQDTHTPSHKRRPPTPGPGVPSTKRRKSNTGPAPKNLTKKRT</sequence>
<feature type="region of interest" description="Disordered" evidence="2">
    <location>
        <begin position="158"/>
        <end position="385"/>
    </location>
</feature>
<protein>
    <submittedName>
        <fullName evidence="3">Uncharacterized protein</fullName>
    </submittedName>
</protein>
<feature type="compositionally biased region" description="Polar residues" evidence="2">
    <location>
        <begin position="220"/>
        <end position="233"/>
    </location>
</feature>
<dbReference type="EMBL" id="ML179062">
    <property type="protein sequence ID" value="THV03846.1"/>
    <property type="molecule type" value="Genomic_DNA"/>
</dbReference>
<dbReference type="OrthoDB" id="3269067at2759"/>
<name>A0A4V4HHS8_DENBC</name>
<reference evidence="3 4" key="1">
    <citation type="journal article" date="2019" name="Nat. Ecol. Evol.">
        <title>Megaphylogeny resolves global patterns of mushroom evolution.</title>
        <authorList>
            <person name="Varga T."/>
            <person name="Krizsan K."/>
            <person name="Foldi C."/>
            <person name="Dima B."/>
            <person name="Sanchez-Garcia M."/>
            <person name="Sanchez-Ramirez S."/>
            <person name="Szollosi G.J."/>
            <person name="Szarkandi J.G."/>
            <person name="Papp V."/>
            <person name="Albert L."/>
            <person name="Andreopoulos W."/>
            <person name="Angelini C."/>
            <person name="Antonin V."/>
            <person name="Barry K.W."/>
            <person name="Bougher N.L."/>
            <person name="Buchanan P."/>
            <person name="Buyck B."/>
            <person name="Bense V."/>
            <person name="Catcheside P."/>
            <person name="Chovatia M."/>
            <person name="Cooper J."/>
            <person name="Damon W."/>
            <person name="Desjardin D."/>
            <person name="Finy P."/>
            <person name="Geml J."/>
            <person name="Haridas S."/>
            <person name="Hughes K."/>
            <person name="Justo A."/>
            <person name="Karasinski D."/>
            <person name="Kautmanova I."/>
            <person name="Kiss B."/>
            <person name="Kocsube S."/>
            <person name="Kotiranta H."/>
            <person name="LaButti K.M."/>
            <person name="Lechner B.E."/>
            <person name="Liimatainen K."/>
            <person name="Lipzen A."/>
            <person name="Lukacs Z."/>
            <person name="Mihaltcheva S."/>
            <person name="Morgado L.N."/>
            <person name="Niskanen T."/>
            <person name="Noordeloos M.E."/>
            <person name="Ohm R.A."/>
            <person name="Ortiz-Santana B."/>
            <person name="Ovrebo C."/>
            <person name="Racz N."/>
            <person name="Riley R."/>
            <person name="Savchenko A."/>
            <person name="Shiryaev A."/>
            <person name="Soop K."/>
            <person name="Spirin V."/>
            <person name="Szebenyi C."/>
            <person name="Tomsovsky M."/>
            <person name="Tulloss R.E."/>
            <person name="Uehling J."/>
            <person name="Grigoriev I.V."/>
            <person name="Vagvolgyi C."/>
            <person name="Papp T."/>
            <person name="Martin F.M."/>
            <person name="Miettinen O."/>
            <person name="Hibbett D.S."/>
            <person name="Nagy L.G."/>
        </authorList>
    </citation>
    <scope>NUCLEOTIDE SEQUENCE [LARGE SCALE GENOMIC DNA]</scope>
    <source>
        <strain evidence="3 4">CBS 962.96</strain>
    </source>
</reference>
<feature type="compositionally biased region" description="Polar residues" evidence="2">
    <location>
        <begin position="338"/>
        <end position="348"/>
    </location>
</feature>
<evidence type="ECO:0000256" key="1">
    <source>
        <dbReference type="SAM" id="Coils"/>
    </source>
</evidence>
<evidence type="ECO:0000313" key="4">
    <source>
        <dbReference type="Proteomes" id="UP000297245"/>
    </source>
</evidence>
<feature type="compositionally biased region" description="Acidic residues" evidence="2">
    <location>
        <begin position="324"/>
        <end position="336"/>
    </location>
</feature>
<proteinExistence type="predicted"/>
<feature type="compositionally biased region" description="Basic residues" evidence="2">
    <location>
        <begin position="303"/>
        <end position="317"/>
    </location>
</feature>
<feature type="compositionally biased region" description="Basic and acidic residues" evidence="2">
    <location>
        <begin position="267"/>
        <end position="276"/>
    </location>
</feature>
<gene>
    <name evidence="3" type="ORF">K435DRAFT_239645</name>
</gene>
<evidence type="ECO:0000256" key="2">
    <source>
        <dbReference type="SAM" id="MobiDB-lite"/>
    </source>
</evidence>
<feature type="coiled-coil region" evidence="1">
    <location>
        <begin position="43"/>
        <end position="112"/>
    </location>
</feature>
<keyword evidence="1" id="KW-0175">Coiled coil</keyword>
<evidence type="ECO:0000313" key="3">
    <source>
        <dbReference type="EMBL" id="THV03846.1"/>
    </source>
</evidence>
<accession>A0A4V4HHS8</accession>
<dbReference type="AlphaFoldDB" id="A0A4V4HHS8"/>
<feature type="compositionally biased region" description="Acidic residues" evidence="2">
    <location>
        <begin position="282"/>
        <end position="297"/>
    </location>
</feature>
<keyword evidence="4" id="KW-1185">Reference proteome</keyword>
<dbReference type="Proteomes" id="UP000297245">
    <property type="component" value="Unassembled WGS sequence"/>
</dbReference>
<organism evidence="3 4">
    <name type="scientific">Dendrothele bispora (strain CBS 962.96)</name>
    <dbReference type="NCBI Taxonomy" id="1314807"/>
    <lineage>
        <taxon>Eukaryota</taxon>
        <taxon>Fungi</taxon>
        <taxon>Dikarya</taxon>
        <taxon>Basidiomycota</taxon>
        <taxon>Agaricomycotina</taxon>
        <taxon>Agaricomycetes</taxon>
        <taxon>Agaricomycetidae</taxon>
        <taxon>Agaricales</taxon>
        <taxon>Agaricales incertae sedis</taxon>
        <taxon>Dendrothele</taxon>
    </lineage>
</organism>